<comment type="caution">
    <text evidence="1">The sequence shown here is derived from an EMBL/GenBank/DDBJ whole genome shotgun (WGS) entry which is preliminary data.</text>
</comment>
<dbReference type="GeneID" id="26903297"/>
<name>A0A0M9G6M2_LEPPY</name>
<reference evidence="1 2" key="1">
    <citation type="submission" date="2015-07" db="EMBL/GenBank/DDBJ databases">
        <title>High-quality genome of monoxenous trypanosomatid Leptomonas pyrrhocoris.</title>
        <authorList>
            <person name="Flegontov P."/>
            <person name="Butenko A."/>
            <person name="Firsov S."/>
            <person name="Vlcek C."/>
            <person name="Logacheva M.D."/>
            <person name="Field M."/>
            <person name="Filatov D."/>
            <person name="Flegontova O."/>
            <person name="Gerasimov E."/>
            <person name="Jackson A.P."/>
            <person name="Kelly S."/>
            <person name="Opperdoes F."/>
            <person name="O'Reilly A."/>
            <person name="Votypka J."/>
            <person name="Yurchenko V."/>
            <person name="Lukes J."/>
        </authorList>
    </citation>
    <scope>NUCLEOTIDE SEQUENCE [LARGE SCALE GENOMIC DNA]</scope>
    <source>
        <strain evidence="1">H10</strain>
    </source>
</reference>
<dbReference type="VEuPathDB" id="TriTrypDB:LpyrH10_04_5560"/>
<sequence length="109" mass="11868">MLPPKDVYSAVIHNHTGKEVTVHLTYTNSMVNKLIRHTLVIPPGGQAAAEQRTFKEGATEFTTVITSVQVEGVTTKLMAPFPHVDSPTKDYPINIVEKNGAIEVQGKSV</sequence>
<dbReference type="EMBL" id="LGTL01000004">
    <property type="protein sequence ID" value="KPA83356.1"/>
    <property type="molecule type" value="Genomic_DNA"/>
</dbReference>
<keyword evidence="2" id="KW-1185">Reference proteome</keyword>
<dbReference type="Proteomes" id="UP000037923">
    <property type="component" value="Unassembled WGS sequence"/>
</dbReference>
<dbReference type="OMA" id="HICRISV"/>
<gene>
    <name evidence="1" type="ORF">ABB37_03006</name>
</gene>
<proteinExistence type="predicted"/>
<evidence type="ECO:0000313" key="1">
    <source>
        <dbReference type="EMBL" id="KPA83356.1"/>
    </source>
</evidence>
<dbReference type="RefSeq" id="XP_015661795.1">
    <property type="nucleotide sequence ID" value="XM_015800193.1"/>
</dbReference>
<dbReference type="OrthoDB" id="258422at2759"/>
<dbReference type="EMBL" id="LGTL01000004">
    <property type="protein sequence ID" value="KPA83355.1"/>
    <property type="molecule type" value="Genomic_DNA"/>
</dbReference>
<dbReference type="AlphaFoldDB" id="A0A0M9G6M2"/>
<protein>
    <submittedName>
        <fullName evidence="1">Uncharacterized protein</fullName>
    </submittedName>
</protein>
<accession>A0A0M9G6M2</accession>
<dbReference type="RefSeq" id="XP_015661794.1">
    <property type="nucleotide sequence ID" value="XM_015800192.1"/>
</dbReference>
<organism evidence="1 2">
    <name type="scientific">Leptomonas pyrrhocoris</name>
    <name type="common">Firebug parasite</name>
    <dbReference type="NCBI Taxonomy" id="157538"/>
    <lineage>
        <taxon>Eukaryota</taxon>
        <taxon>Discoba</taxon>
        <taxon>Euglenozoa</taxon>
        <taxon>Kinetoplastea</taxon>
        <taxon>Metakinetoplastina</taxon>
        <taxon>Trypanosomatida</taxon>
        <taxon>Trypanosomatidae</taxon>
        <taxon>Leishmaniinae</taxon>
        <taxon>Leptomonas</taxon>
    </lineage>
</organism>
<evidence type="ECO:0000313" key="2">
    <source>
        <dbReference type="Proteomes" id="UP000037923"/>
    </source>
</evidence>